<dbReference type="Proteomes" id="UP001144050">
    <property type="component" value="Unassembled WGS sequence"/>
</dbReference>
<dbReference type="RefSeq" id="WP_271656448.1">
    <property type="nucleotide sequence ID" value="NZ_JAIVFG010000010.1"/>
</dbReference>
<evidence type="ECO:0008006" key="3">
    <source>
        <dbReference type="Google" id="ProtNLM"/>
    </source>
</evidence>
<sequence>MAIPAALVAISLAGCGSSDVRPGDLDYPQLNQNAFRTLEIHGIIESGTPVKFAAHWVSTRGKLWPVADGNCNYMFNRIEGVSSSYTAQIPIVPVIRDDHYSLELKTDAFVPGRCGWKFSGLLVYADGQVFDNRFSVDAAELLVAYNPSLPIWSGMMQSSGGSADISCKTATYATYEAPHSGVYLKCVDTTSKQKLRVTLPEDGSHAFELNIRRGS</sequence>
<gene>
    <name evidence="1" type="ORF">LBW59_08145</name>
</gene>
<evidence type="ECO:0000313" key="2">
    <source>
        <dbReference type="Proteomes" id="UP001144050"/>
    </source>
</evidence>
<proteinExistence type="predicted"/>
<organism evidence="1 2">
    <name type="scientific">Ralstonia solanacearum</name>
    <name type="common">Pseudomonas solanacearum</name>
    <dbReference type="NCBI Taxonomy" id="305"/>
    <lineage>
        <taxon>Bacteria</taxon>
        <taxon>Pseudomonadati</taxon>
        <taxon>Pseudomonadota</taxon>
        <taxon>Betaproteobacteria</taxon>
        <taxon>Burkholderiales</taxon>
        <taxon>Burkholderiaceae</taxon>
        <taxon>Ralstonia</taxon>
        <taxon>Ralstonia solanacearum species complex</taxon>
    </lineage>
</organism>
<accession>A0AAW5ZL52</accession>
<name>A0AAW5ZL52_RALSL</name>
<protein>
    <recommendedName>
        <fullName evidence="3">Lipoprotein</fullName>
    </recommendedName>
</protein>
<reference evidence="1" key="1">
    <citation type="submission" date="2021-09" db="EMBL/GenBank/DDBJ databases">
        <title>Genomic analysis of Ralstonia spp.</title>
        <authorList>
            <person name="Aburjaile F."/>
            <person name="Ariute J.C."/>
            <person name="Pais A.K.L."/>
            <person name="Albuquerque G.M.R."/>
            <person name="Silva A.M.F."/>
            <person name="Brenig B."/>
            <person name="Azevedo V."/>
            <person name="Matiuzzi M."/>
            <person name="Ramos R."/>
            <person name="Goes-Neto A."/>
            <person name="Soares S."/>
            <person name="Iseppon A.M.B."/>
            <person name="Souza E."/>
            <person name="Gama M."/>
        </authorList>
    </citation>
    <scope>NUCLEOTIDE SEQUENCE</scope>
    <source>
        <strain evidence="1">CCRMRs91</strain>
    </source>
</reference>
<dbReference type="AlphaFoldDB" id="A0AAW5ZL52"/>
<comment type="caution">
    <text evidence="1">The sequence shown here is derived from an EMBL/GenBank/DDBJ whole genome shotgun (WGS) entry which is preliminary data.</text>
</comment>
<dbReference type="EMBL" id="JAIVFG010000010">
    <property type="protein sequence ID" value="MDB0570742.1"/>
    <property type="molecule type" value="Genomic_DNA"/>
</dbReference>
<evidence type="ECO:0000313" key="1">
    <source>
        <dbReference type="EMBL" id="MDB0570742.1"/>
    </source>
</evidence>